<evidence type="ECO:0000313" key="1">
    <source>
        <dbReference type="EMBL" id="TFK71318.1"/>
    </source>
</evidence>
<gene>
    <name evidence="1" type="ORF">BDN72DRAFT_856248</name>
</gene>
<dbReference type="EMBL" id="ML208299">
    <property type="protein sequence ID" value="TFK71318.1"/>
    <property type="molecule type" value="Genomic_DNA"/>
</dbReference>
<organism evidence="1 2">
    <name type="scientific">Pluteus cervinus</name>
    <dbReference type="NCBI Taxonomy" id="181527"/>
    <lineage>
        <taxon>Eukaryota</taxon>
        <taxon>Fungi</taxon>
        <taxon>Dikarya</taxon>
        <taxon>Basidiomycota</taxon>
        <taxon>Agaricomycotina</taxon>
        <taxon>Agaricomycetes</taxon>
        <taxon>Agaricomycetidae</taxon>
        <taxon>Agaricales</taxon>
        <taxon>Pluteineae</taxon>
        <taxon>Pluteaceae</taxon>
        <taxon>Pluteus</taxon>
    </lineage>
</organism>
<sequence>MAKVLLGSNDGLSSSWVQRTSGCGHNSMWTVHDEQRVAMYLDRQVNLGGIISERRRFSEDGMWNGEGGKTSRQACSVFVIEDVCEVAMLDAGADGGLYYEQKKQQSRRSVRAWATCKYIGSVRFRFLTGHVTPNDKADLTRQRITIMLTCDLSGFHHPVIYGDNLRHNVAVSDTNYRCYVHASITVPSGSIHALLTSPSSPTLQKREPSPRVSLFCRTGLHLSPQQQATPPDDDDNLDNDRHPSTTTYLTMAPSSRRRVVVSHPHRRIFSASFFAVWFS</sequence>
<reference evidence="1 2" key="1">
    <citation type="journal article" date="2019" name="Nat. Ecol. Evol.">
        <title>Megaphylogeny resolves global patterns of mushroom evolution.</title>
        <authorList>
            <person name="Varga T."/>
            <person name="Krizsan K."/>
            <person name="Foldi C."/>
            <person name="Dima B."/>
            <person name="Sanchez-Garcia M."/>
            <person name="Sanchez-Ramirez S."/>
            <person name="Szollosi G.J."/>
            <person name="Szarkandi J.G."/>
            <person name="Papp V."/>
            <person name="Albert L."/>
            <person name="Andreopoulos W."/>
            <person name="Angelini C."/>
            <person name="Antonin V."/>
            <person name="Barry K.W."/>
            <person name="Bougher N.L."/>
            <person name="Buchanan P."/>
            <person name="Buyck B."/>
            <person name="Bense V."/>
            <person name="Catcheside P."/>
            <person name="Chovatia M."/>
            <person name="Cooper J."/>
            <person name="Damon W."/>
            <person name="Desjardin D."/>
            <person name="Finy P."/>
            <person name="Geml J."/>
            <person name="Haridas S."/>
            <person name="Hughes K."/>
            <person name="Justo A."/>
            <person name="Karasinski D."/>
            <person name="Kautmanova I."/>
            <person name="Kiss B."/>
            <person name="Kocsube S."/>
            <person name="Kotiranta H."/>
            <person name="LaButti K.M."/>
            <person name="Lechner B.E."/>
            <person name="Liimatainen K."/>
            <person name="Lipzen A."/>
            <person name="Lukacs Z."/>
            <person name="Mihaltcheva S."/>
            <person name="Morgado L.N."/>
            <person name="Niskanen T."/>
            <person name="Noordeloos M.E."/>
            <person name="Ohm R.A."/>
            <person name="Ortiz-Santana B."/>
            <person name="Ovrebo C."/>
            <person name="Racz N."/>
            <person name="Riley R."/>
            <person name="Savchenko A."/>
            <person name="Shiryaev A."/>
            <person name="Soop K."/>
            <person name="Spirin V."/>
            <person name="Szebenyi C."/>
            <person name="Tomsovsky M."/>
            <person name="Tulloss R.E."/>
            <person name="Uehling J."/>
            <person name="Grigoriev I.V."/>
            <person name="Vagvolgyi C."/>
            <person name="Papp T."/>
            <person name="Martin F.M."/>
            <person name="Miettinen O."/>
            <person name="Hibbett D.S."/>
            <person name="Nagy L.G."/>
        </authorList>
    </citation>
    <scope>NUCLEOTIDE SEQUENCE [LARGE SCALE GENOMIC DNA]</scope>
    <source>
        <strain evidence="1 2">NL-1719</strain>
    </source>
</reference>
<name>A0ACD3AZ97_9AGAR</name>
<protein>
    <submittedName>
        <fullName evidence="1">Uncharacterized protein</fullName>
    </submittedName>
</protein>
<keyword evidence="2" id="KW-1185">Reference proteome</keyword>
<proteinExistence type="predicted"/>
<accession>A0ACD3AZ97</accession>
<dbReference type="Proteomes" id="UP000308600">
    <property type="component" value="Unassembled WGS sequence"/>
</dbReference>
<evidence type="ECO:0000313" key="2">
    <source>
        <dbReference type="Proteomes" id="UP000308600"/>
    </source>
</evidence>